<gene>
    <name evidence="1" type="ORF">KABACHOK_00140</name>
</gene>
<accession>A0A9E7MQG6</accession>
<dbReference type="Proteomes" id="UP001056685">
    <property type="component" value="Segment"/>
</dbReference>
<keyword evidence="2" id="KW-1185">Reference proteome</keyword>
<sequence length="278" mass="31021">MKKTTTLEEMHFSGTHGASMTVRILEKRPGYDPDATLHTLEIDHGARISLPLGTAQMARYIGEAIVRTADRMEKQDHAGGKYPMFRRFDLSDVVSVRAELRLRPVYQHTTVRGAGSTGADLLGVDWLDEDDEVVHFKPLTPHHHHGASGSESRFTQDEVGLMLAEVIRRRTEAGQATDRIAIHPNHREFTTIHHRYVAPGADPEIIIAPSPAIISEIVYGLPEDADEHTIMTAIRTFYAIPGYRRNRSWREAFRDALGEHLGQGPADISRLIARAKAG</sequence>
<evidence type="ECO:0000313" key="1">
    <source>
        <dbReference type="EMBL" id="USN13851.1"/>
    </source>
</evidence>
<protein>
    <submittedName>
        <fullName evidence="1">Uncharacterized protein</fullName>
    </submittedName>
</protein>
<name>A0A9E7MQG6_9CAUD</name>
<reference evidence="1" key="1">
    <citation type="submission" date="2022-05" db="EMBL/GenBank/DDBJ databases">
        <authorList>
            <person name="Friedrich I."/>
            <person name="Poehlein A."/>
            <person name="Schneider D."/>
            <person name="Hertel R."/>
            <person name="Daniel R."/>
        </authorList>
    </citation>
    <scope>NUCLEOTIDE SEQUENCE</scope>
</reference>
<dbReference type="EMBL" id="ON529852">
    <property type="protein sequence ID" value="USN13851.1"/>
    <property type="molecule type" value="Genomic_DNA"/>
</dbReference>
<evidence type="ECO:0000313" key="2">
    <source>
        <dbReference type="Proteomes" id="UP001056685"/>
    </source>
</evidence>
<proteinExistence type="predicted"/>
<organism evidence="1 2">
    <name type="scientific">Brevundimonas phage vB_BpoS-Kabachok</name>
    <dbReference type="NCBI Taxonomy" id="2948600"/>
    <lineage>
        <taxon>Viruses</taxon>
        <taxon>Duplodnaviria</taxon>
        <taxon>Heunggongvirae</taxon>
        <taxon>Uroviricota</taxon>
        <taxon>Caudoviricetes</taxon>
        <taxon>Jeanschmidtviridae</taxon>
        <taxon>Marchewkavirus</taxon>
        <taxon>Marchewkavirus kabachok</taxon>
    </lineage>
</organism>